<dbReference type="RefSeq" id="WP_378591327.1">
    <property type="nucleotide sequence ID" value="NZ_JBHSKD010000018.1"/>
</dbReference>
<evidence type="ECO:0000313" key="3">
    <source>
        <dbReference type="EMBL" id="MFC5177896.1"/>
    </source>
</evidence>
<dbReference type="EMBL" id="JBHSKD010000018">
    <property type="protein sequence ID" value="MFC5177896.1"/>
    <property type="molecule type" value="Genomic_DNA"/>
</dbReference>
<evidence type="ECO:0000256" key="2">
    <source>
        <dbReference type="SAM" id="Phobius"/>
    </source>
</evidence>
<keyword evidence="2" id="KW-0472">Membrane</keyword>
<evidence type="ECO:0008006" key="5">
    <source>
        <dbReference type="Google" id="ProtNLM"/>
    </source>
</evidence>
<feature type="transmembrane region" description="Helical" evidence="2">
    <location>
        <begin position="63"/>
        <end position="81"/>
    </location>
</feature>
<feature type="compositionally biased region" description="Basic and acidic residues" evidence="1">
    <location>
        <begin position="1"/>
        <end position="11"/>
    </location>
</feature>
<proteinExistence type="predicted"/>
<comment type="caution">
    <text evidence="3">The sequence shown here is derived from an EMBL/GenBank/DDBJ whole genome shotgun (WGS) entry which is preliminary data.</text>
</comment>
<name>A0ABW0BMJ3_9ACTN</name>
<feature type="region of interest" description="Disordered" evidence="1">
    <location>
        <begin position="1"/>
        <end position="62"/>
    </location>
</feature>
<accession>A0ABW0BMJ3</accession>
<feature type="compositionally biased region" description="Basic and acidic residues" evidence="1">
    <location>
        <begin position="25"/>
        <end position="42"/>
    </location>
</feature>
<dbReference type="SUPFAM" id="SSF55486">
    <property type="entry name" value="Metalloproteases ('zincins'), catalytic domain"/>
    <property type="match status" value="1"/>
</dbReference>
<protein>
    <recommendedName>
        <fullName evidence="5">Matrixin family metalloprotease</fullName>
    </recommendedName>
</protein>
<evidence type="ECO:0000256" key="1">
    <source>
        <dbReference type="SAM" id="MobiDB-lite"/>
    </source>
</evidence>
<gene>
    <name evidence="3" type="ORF">ACFPGP_14530</name>
</gene>
<sequence>MASERPDHPDPSGRGSRRDQRRRRRELERLMAELDDLDRDHGLGALPAGQQPRSRRQRRPSSGVLPGLLVTALVLGGVVLVSPSHEMQRLRALFGFGGERLGRVPDVPMGVGHFKFSMTQPGTDDPVGYDPCRPIQIVVNTQGAPDHWEELVDTAIEHTEGATGLRFDNLGTTEDRDFTRGNGFGIRRPVLVAWADEDEFGELAGNIAGVGGSSALKVSPDHLEYVTGIVVLDTDVFTDDGDMAEQQAIVDHEFGHVVGLDHVHDPRELMNEDNVGLTTYGPGDREGLARLGAIDC</sequence>
<keyword evidence="4" id="KW-1185">Reference proteome</keyword>
<dbReference type="Proteomes" id="UP001596087">
    <property type="component" value="Unassembled WGS sequence"/>
</dbReference>
<evidence type="ECO:0000313" key="4">
    <source>
        <dbReference type="Proteomes" id="UP001596087"/>
    </source>
</evidence>
<keyword evidence="2" id="KW-0812">Transmembrane</keyword>
<reference evidence="4" key="1">
    <citation type="journal article" date="2019" name="Int. J. Syst. Evol. Microbiol.">
        <title>The Global Catalogue of Microorganisms (GCM) 10K type strain sequencing project: providing services to taxonomists for standard genome sequencing and annotation.</title>
        <authorList>
            <consortium name="The Broad Institute Genomics Platform"/>
            <consortium name="The Broad Institute Genome Sequencing Center for Infectious Disease"/>
            <person name="Wu L."/>
            <person name="Ma J."/>
        </authorList>
    </citation>
    <scope>NUCLEOTIDE SEQUENCE [LARGE SCALE GENOMIC DNA]</scope>
    <source>
        <strain evidence="4">DFY41</strain>
    </source>
</reference>
<dbReference type="Gene3D" id="3.40.390.10">
    <property type="entry name" value="Collagenase (Catalytic Domain)"/>
    <property type="match status" value="1"/>
</dbReference>
<keyword evidence="2" id="KW-1133">Transmembrane helix</keyword>
<dbReference type="InterPro" id="IPR024079">
    <property type="entry name" value="MetalloPept_cat_dom_sf"/>
</dbReference>
<organism evidence="3 4">
    <name type="scientific">Nocardioides taihuensis</name>
    <dbReference type="NCBI Taxonomy" id="1835606"/>
    <lineage>
        <taxon>Bacteria</taxon>
        <taxon>Bacillati</taxon>
        <taxon>Actinomycetota</taxon>
        <taxon>Actinomycetes</taxon>
        <taxon>Propionibacteriales</taxon>
        <taxon>Nocardioidaceae</taxon>
        <taxon>Nocardioides</taxon>
    </lineage>
</organism>